<evidence type="ECO:0000313" key="3">
    <source>
        <dbReference type="Proteomes" id="UP000198725"/>
    </source>
</evidence>
<keyword evidence="3" id="KW-1185">Reference proteome</keyword>
<evidence type="ECO:0000313" key="2">
    <source>
        <dbReference type="EMBL" id="SFK29207.1"/>
    </source>
</evidence>
<dbReference type="Pfam" id="PF19993">
    <property type="entry name" value="DO-GTPase2"/>
    <property type="match status" value="1"/>
</dbReference>
<dbReference type="SUPFAM" id="SSF52540">
    <property type="entry name" value="P-loop containing nucleoside triphosphate hydrolases"/>
    <property type="match status" value="1"/>
</dbReference>
<dbReference type="InterPro" id="IPR027417">
    <property type="entry name" value="P-loop_NTPase"/>
</dbReference>
<dbReference type="Proteomes" id="UP000198725">
    <property type="component" value="Unassembled WGS sequence"/>
</dbReference>
<feature type="domain" description="Double-GTPase 2" evidence="1">
    <location>
        <begin position="83"/>
        <end position="299"/>
    </location>
</feature>
<evidence type="ECO:0000259" key="1">
    <source>
        <dbReference type="Pfam" id="PF19993"/>
    </source>
</evidence>
<accession>A0A1I3YB77</accession>
<dbReference type="InterPro" id="IPR045528">
    <property type="entry name" value="DO-GTPase2"/>
</dbReference>
<gene>
    <name evidence="2" type="ORF">SAMN05192579_101416</name>
</gene>
<reference evidence="3" key="1">
    <citation type="submission" date="2016-10" db="EMBL/GenBank/DDBJ databases">
        <authorList>
            <person name="Varghese N."/>
            <person name="Submissions S."/>
        </authorList>
    </citation>
    <scope>NUCLEOTIDE SEQUENCE [LARGE SCALE GENOMIC DNA]</scope>
    <source>
        <strain evidence="3">MO64</strain>
    </source>
</reference>
<organism evidence="2 3">
    <name type="scientific">Rhodanobacter glycinis</name>
    <dbReference type="NCBI Taxonomy" id="582702"/>
    <lineage>
        <taxon>Bacteria</taxon>
        <taxon>Pseudomonadati</taxon>
        <taxon>Pseudomonadota</taxon>
        <taxon>Gammaproteobacteria</taxon>
        <taxon>Lysobacterales</taxon>
        <taxon>Rhodanobacteraceae</taxon>
        <taxon>Rhodanobacter</taxon>
    </lineage>
</organism>
<proteinExistence type="predicted"/>
<dbReference type="Gene3D" id="3.40.50.300">
    <property type="entry name" value="P-loop containing nucleotide triphosphate hydrolases"/>
    <property type="match status" value="1"/>
</dbReference>
<protein>
    <recommendedName>
        <fullName evidence="1">Double-GTPase 2 domain-containing protein</fullName>
    </recommendedName>
</protein>
<dbReference type="EMBL" id="FOSR01000001">
    <property type="protein sequence ID" value="SFK29207.1"/>
    <property type="molecule type" value="Genomic_DNA"/>
</dbReference>
<name>A0A1I3YB77_9GAMM</name>
<sequence length="336" mass="36892">MSVDGCTQPDCTVAVTGICVLGNPTAQCPRRIAPISPANEEIEVETGLAPALPTPEENPRFPASTTFGLAEVAQLSANRYCHTVGILGAPDSGKTALLASLYLLVAHDRLADYAFADSKTLMGFEQISKGARHWNNGRLPEQLTDHTQMADERIPGFLHLRLRAMNLERVADFLIPDLPGEWTESLIDEARTDRWDFLDSADVLWLIVDGRGLTNGQHLLKLHRLSLLLTRLQSLLTPPYPPVFLVATRRDVVDVPRDILDRMKTLAEERGFEATVHLVASFAGEDSEVQPGEGVEQLIHASAAERPARLIASGSGRHDIGAREMLRYRCHAEGDV</sequence>
<dbReference type="AlphaFoldDB" id="A0A1I3YB77"/>